<gene>
    <name evidence="10" type="ORF">RG47T_4128</name>
</gene>
<feature type="domain" description="Beta-galactosidase galactose-binding" evidence="9">
    <location>
        <begin position="524"/>
        <end position="582"/>
    </location>
</feature>
<dbReference type="PANTHER" id="PTHR23421">
    <property type="entry name" value="BETA-GALACTOSIDASE RELATED"/>
    <property type="match status" value="1"/>
</dbReference>
<dbReference type="Pfam" id="PF21317">
    <property type="entry name" value="BetaGal_ABD_1"/>
    <property type="match status" value="1"/>
</dbReference>
<dbReference type="InterPro" id="IPR048912">
    <property type="entry name" value="BetaGal1-like_ABD1"/>
</dbReference>
<evidence type="ECO:0000259" key="7">
    <source>
        <dbReference type="Pfam" id="PF01301"/>
    </source>
</evidence>
<dbReference type="Gene3D" id="2.60.120.260">
    <property type="entry name" value="Galactose-binding domain-like"/>
    <property type="match status" value="2"/>
</dbReference>
<feature type="signal peptide" evidence="6">
    <location>
        <begin position="1"/>
        <end position="22"/>
    </location>
</feature>
<dbReference type="InterPro" id="IPR017853">
    <property type="entry name" value="GH"/>
</dbReference>
<dbReference type="InterPro" id="IPR001944">
    <property type="entry name" value="Glycoside_Hdrlase_35"/>
</dbReference>
<dbReference type="RefSeq" id="WP_074491205.1">
    <property type="nucleotide sequence ID" value="NZ_FPAM01000025.1"/>
</dbReference>
<dbReference type="Pfam" id="PF21467">
    <property type="entry name" value="BetaGal_gal-bd"/>
    <property type="match status" value="1"/>
</dbReference>
<keyword evidence="2" id="KW-0378">Hydrolase</keyword>
<dbReference type="Pfam" id="PF01301">
    <property type="entry name" value="Glyco_hydro_35"/>
    <property type="match status" value="1"/>
</dbReference>
<dbReference type="InterPro" id="IPR008979">
    <property type="entry name" value="Galactose-bd-like_sf"/>
</dbReference>
<keyword evidence="6" id="KW-0732">Signal</keyword>
<organism evidence="10 11">
    <name type="scientific">Mucilaginibacter polytrichastri</name>
    <dbReference type="NCBI Taxonomy" id="1302689"/>
    <lineage>
        <taxon>Bacteria</taxon>
        <taxon>Pseudomonadati</taxon>
        <taxon>Bacteroidota</taxon>
        <taxon>Sphingobacteriia</taxon>
        <taxon>Sphingobacteriales</taxon>
        <taxon>Sphingobacteriaceae</taxon>
        <taxon>Mucilaginibacter</taxon>
    </lineage>
</organism>
<dbReference type="GO" id="GO:0004565">
    <property type="term" value="F:beta-galactosidase activity"/>
    <property type="evidence" value="ECO:0007669"/>
    <property type="project" value="InterPro"/>
</dbReference>
<evidence type="ECO:0000313" key="10">
    <source>
        <dbReference type="EMBL" id="OKS88656.1"/>
    </source>
</evidence>
<dbReference type="Proteomes" id="UP000186720">
    <property type="component" value="Unassembled WGS sequence"/>
</dbReference>
<comment type="similarity">
    <text evidence="1 5">Belongs to the glycosyl hydrolase 35 family.</text>
</comment>
<dbReference type="SUPFAM" id="SSF51445">
    <property type="entry name" value="(Trans)glycosidases"/>
    <property type="match status" value="1"/>
</dbReference>
<evidence type="ECO:0000256" key="6">
    <source>
        <dbReference type="SAM" id="SignalP"/>
    </source>
</evidence>
<dbReference type="InterPro" id="IPR048913">
    <property type="entry name" value="BetaGal_gal-bd"/>
</dbReference>
<name>A0A1Q6A3S4_9SPHI</name>
<accession>A0A1Q6A3S4</accession>
<dbReference type="Gene3D" id="3.20.20.80">
    <property type="entry name" value="Glycosidases"/>
    <property type="match status" value="1"/>
</dbReference>
<comment type="caution">
    <text evidence="10">The sequence shown here is derived from an EMBL/GenBank/DDBJ whole genome shotgun (WGS) entry which is preliminary data.</text>
</comment>
<reference evidence="10 11" key="1">
    <citation type="submission" date="2016-11" db="EMBL/GenBank/DDBJ databases">
        <title>Whole Genome Sequencing of Mucilaginibacter polytrichastri RG4-7(T) isolated from the moss sample.</title>
        <authorList>
            <person name="Li Y."/>
        </authorList>
    </citation>
    <scope>NUCLEOTIDE SEQUENCE [LARGE SCALE GENOMIC DNA]</scope>
    <source>
        <strain evidence="10 11">RG4-7</strain>
    </source>
</reference>
<dbReference type="SUPFAM" id="SSF49785">
    <property type="entry name" value="Galactose-binding domain-like"/>
    <property type="match status" value="1"/>
</dbReference>
<dbReference type="PRINTS" id="PR00742">
    <property type="entry name" value="GLHYDRLASE35"/>
</dbReference>
<evidence type="ECO:0000256" key="4">
    <source>
        <dbReference type="PIRSR" id="PIRSR006336-1"/>
    </source>
</evidence>
<dbReference type="STRING" id="1302689.RG47T_4128"/>
<evidence type="ECO:0000259" key="8">
    <source>
        <dbReference type="Pfam" id="PF21317"/>
    </source>
</evidence>
<dbReference type="AlphaFoldDB" id="A0A1Q6A3S4"/>
<sequence>MRINRLPFLLSLLVLLFQKSVAQTPKHTFALGDQQFLLDGKPLQMISGEMHCERIPREYWRDRIKKAKAMGLNTIGTYVFWNSHEETPGKYTFSGNNDIAEFVRIAKEEGMWVVMRPSPYACAEWEFGGYPWWLLKDSTVKVRSKDERFISAYRNYIKELSKQLVPYLVTNGGNILMVQFENEYGSYSDDKSYLELNRKIFADAGFNGVLFTCDGETQMPKGYLPGYLPAVNGLEDTAMVKTLINKYHGGKGPYYIAEWYPGWFDSWGKPHAKTGIDDAAKKLDDILSAGISINMYMFHGGTTRDFMNGANMSKTEAYAPQTSSYDYDAPLDEAGNPTAKYLKFREVIAKHLPKGTTLPPVPKAAETISIDQIKLTQYAGLYNNLPLPVENKTPLCFEDLNQAYGFVLYRSKLKKGDEGLLKLKELRDYAVVFVNHKQVGVLDRRLKLDSIQIGKVTADADLDIWVENNGRINYGLYLTDNRQGITQSVTLNSKPLFNWKMYRFPFKDLNGLKFVTASITVAGPACYKGSFTLAHVADTYLDMRSFGKGFVFLNGHNLGKYWQIGPQQTIYVPAGWLKAGKNEVVVFDQLKGNHQSLSAINHSILDQLSGSN</sequence>
<evidence type="ECO:0000259" key="9">
    <source>
        <dbReference type="Pfam" id="PF21467"/>
    </source>
</evidence>
<keyword evidence="11" id="KW-1185">Reference proteome</keyword>
<evidence type="ECO:0000256" key="2">
    <source>
        <dbReference type="ARBA" id="ARBA00022801"/>
    </source>
</evidence>
<evidence type="ECO:0000256" key="5">
    <source>
        <dbReference type="RuleBase" id="RU003679"/>
    </source>
</evidence>
<dbReference type="EMBL" id="MPPL01000001">
    <property type="protein sequence ID" value="OKS88656.1"/>
    <property type="molecule type" value="Genomic_DNA"/>
</dbReference>
<feature type="active site" description="Proton donor" evidence="4">
    <location>
        <position position="183"/>
    </location>
</feature>
<feature type="domain" description="Glycoside hydrolase 35 catalytic" evidence="7">
    <location>
        <begin position="35"/>
        <end position="350"/>
    </location>
</feature>
<evidence type="ECO:0000256" key="3">
    <source>
        <dbReference type="ARBA" id="ARBA00023295"/>
    </source>
</evidence>
<evidence type="ECO:0000313" key="11">
    <source>
        <dbReference type="Proteomes" id="UP000186720"/>
    </source>
</evidence>
<proteinExistence type="inferred from homology"/>
<dbReference type="GO" id="GO:0005975">
    <property type="term" value="P:carbohydrate metabolic process"/>
    <property type="evidence" value="ECO:0007669"/>
    <property type="project" value="InterPro"/>
</dbReference>
<protein>
    <submittedName>
        <fullName evidence="10">Beta-galactosidase</fullName>
    </submittedName>
</protein>
<dbReference type="PIRSF" id="PIRSF006336">
    <property type="entry name" value="B-gal"/>
    <property type="match status" value="1"/>
</dbReference>
<evidence type="ECO:0000256" key="1">
    <source>
        <dbReference type="ARBA" id="ARBA00009809"/>
    </source>
</evidence>
<feature type="active site" description="Nucleophile" evidence="4">
    <location>
        <position position="258"/>
    </location>
</feature>
<dbReference type="OrthoDB" id="703126at2"/>
<dbReference type="InterPro" id="IPR026283">
    <property type="entry name" value="B-gal_1-like"/>
</dbReference>
<dbReference type="InterPro" id="IPR031330">
    <property type="entry name" value="Gly_Hdrlase_35_cat"/>
</dbReference>
<feature type="chain" id="PRO_5010348404" evidence="6">
    <location>
        <begin position="23"/>
        <end position="612"/>
    </location>
</feature>
<feature type="domain" description="Beta-galactosidase 1-like first all-beta" evidence="8">
    <location>
        <begin position="394"/>
        <end position="504"/>
    </location>
</feature>
<keyword evidence="3" id="KW-0326">Glycosidase</keyword>